<evidence type="ECO:0000256" key="1">
    <source>
        <dbReference type="SAM" id="MobiDB-lite"/>
    </source>
</evidence>
<dbReference type="Pfam" id="PF13473">
    <property type="entry name" value="Cupredoxin_1"/>
    <property type="match status" value="1"/>
</dbReference>
<feature type="region of interest" description="Disordered" evidence="1">
    <location>
        <begin position="104"/>
        <end position="135"/>
    </location>
</feature>
<keyword evidence="2" id="KW-0812">Transmembrane</keyword>
<evidence type="ECO:0000256" key="2">
    <source>
        <dbReference type="SAM" id="Phobius"/>
    </source>
</evidence>
<accession>A0A367FKU8</accession>
<keyword evidence="2" id="KW-0472">Membrane</keyword>
<gene>
    <name evidence="5" type="ORF">DQ384_13815</name>
</gene>
<evidence type="ECO:0008006" key="7">
    <source>
        <dbReference type="Google" id="ProtNLM"/>
    </source>
</evidence>
<dbReference type="Gene3D" id="2.60.40.420">
    <property type="entry name" value="Cupredoxins - blue copper proteins"/>
    <property type="match status" value="1"/>
</dbReference>
<comment type="caution">
    <text evidence="5">The sequence shown here is derived from an EMBL/GenBank/DDBJ whole genome shotgun (WGS) entry which is preliminary data.</text>
</comment>
<feature type="transmembrane region" description="Helical" evidence="2">
    <location>
        <begin position="48"/>
        <end position="65"/>
    </location>
</feature>
<feature type="transmembrane region" description="Helical" evidence="2">
    <location>
        <begin position="220"/>
        <end position="246"/>
    </location>
</feature>
<evidence type="ECO:0000313" key="6">
    <source>
        <dbReference type="Proteomes" id="UP000253094"/>
    </source>
</evidence>
<dbReference type="EMBL" id="QOIL01000006">
    <property type="protein sequence ID" value="RCG31016.1"/>
    <property type="molecule type" value="Genomic_DNA"/>
</dbReference>
<dbReference type="RefSeq" id="WP_114029150.1">
    <property type="nucleotide sequence ID" value="NZ_QOIL01000006.1"/>
</dbReference>
<dbReference type="InterPro" id="IPR008972">
    <property type="entry name" value="Cupredoxin"/>
</dbReference>
<dbReference type="Proteomes" id="UP000253094">
    <property type="component" value="Unassembled WGS sequence"/>
</dbReference>
<evidence type="ECO:0000259" key="4">
    <source>
        <dbReference type="Pfam" id="PF13473"/>
    </source>
</evidence>
<dbReference type="InterPro" id="IPR028096">
    <property type="entry name" value="EfeO_Cupredoxin"/>
</dbReference>
<feature type="domain" description="EfeO-type cupredoxin-like" evidence="4">
    <location>
        <begin position="264"/>
        <end position="346"/>
    </location>
</feature>
<dbReference type="AlphaFoldDB" id="A0A367FKU8"/>
<sequence>MTPPLALLAGGLAAGLVAGGTSCAAVQGGVLIGLARPGAPRAAVPAFLAGRLVAHTALGALLGMLGEAVRIPPPARAALLVAAGAGVIVFALRLILRRSPACSSGAAPAEDGTPACAAPHPRRARDTPGTATGRATRITPLGERWRRITALTARWRTMGPVALGAGTVLIPCGVTLSTELVAVSAGWLGGAAVMAGFVAGTSPAFALLGLVLRGIAATRLVTFAAVAAVAAGSLTVLAGLRLGGWLPEPGTPAMSTATGVRPAPDGTQVVTIWSTDHGFVPGVAGIEAGRPAEIVFRTRDNQGCTRTLTIQGRDLALPVTGERVVRLAPQGPGRLRYVCGMGMYVGFININQPPPPGPAAAPPARHPL</sequence>
<feature type="transmembrane region" description="Helical" evidence="2">
    <location>
        <begin position="77"/>
        <end position="96"/>
    </location>
</feature>
<dbReference type="Pfam" id="PF13386">
    <property type="entry name" value="DsbD_2"/>
    <property type="match status" value="1"/>
</dbReference>
<proteinExistence type="predicted"/>
<protein>
    <recommendedName>
        <fullName evidence="7">Sulfite exporter TauE/SafE family protein</fullName>
    </recommendedName>
</protein>
<reference evidence="5 6" key="1">
    <citation type="submission" date="2018-06" db="EMBL/GenBank/DDBJ databases">
        <title>Sphaerisporangium craniellae sp. nov., isolated from a marine sponge in the South China Sea.</title>
        <authorList>
            <person name="Li L."/>
        </authorList>
    </citation>
    <scope>NUCLEOTIDE SEQUENCE [LARGE SCALE GENOMIC DNA]</scope>
    <source>
        <strain evidence="5 6">CCTCC AA 208026</strain>
    </source>
</reference>
<dbReference type="OrthoDB" id="5502616at2"/>
<evidence type="ECO:0000259" key="3">
    <source>
        <dbReference type="Pfam" id="PF13386"/>
    </source>
</evidence>
<evidence type="ECO:0000313" key="5">
    <source>
        <dbReference type="EMBL" id="RCG31016.1"/>
    </source>
</evidence>
<dbReference type="InterPro" id="IPR039447">
    <property type="entry name" value="UreH-like_TM_dom"/>
</dbReference>
<organism evidence="5 6">
    <name type="scientific">Sphaerisporangium album</name>
    <dbReference type="NCBI Taxonomy" id="509200"/>
    <lineage>
        <taxon>Bacteria</taxon>
        <taxon>Bacillati</taxon>
        <taxon>Actinomycetota</taxon>
        <taxon>Actinomycetes</taxon>
        <taxon>Streptosporangiales</taxon>
        <taxon>Streptosporangiaceae</taxon>
        <taxon>Sphaerisporangium</taxon>
    </lineage>
</organism>
<feature type="transmembrane region" description="Helical" evidence="2">
    <location>
        <begin position="185"/>
        <end position="208"/>
    </location>
</feature>
<name>A0A367FKU8_9ACTN</name>
<feature type="domain" description="Urease accessory protein UreH-like transmembrane" evidence="3">
    <location>
        <begin position="144"/>
        <end position="232"/>
    </location>
</feature>
<keyword evidence="2" id="KW-1133">Transmembrane helix</keyword>
<keyword evidence="6" id="KW-1185">Reference proteome</keyword>